<keyword evidence="5" id="KW-0378">Hydrolase</keyword>
<dbReference type="GO" id="GO:0006508">
    <property type="term" value="P:proteolysis"/>
    <property type="evidence" value="ECO:0007669"/>
    <property type="project" value="UniProtKB-KW"/>
</dbReference>
<evidence type="ECO:0000256" key="9">
    <source>
        <dbReference type="SAM" id="SignalP"/>
    </source>
</evidence>
<evidence type="ECO:0000256" key="4">
    <source>
        <dbReference type="ARBA" id="ARBA00022764"/>
    </source>
</evidence>
<dbReference type="InterPro" id="IPR005073">
    <property type="entry name" value="Peptidase_M74"/>
</dbReference>
<keyword evidence="2" id="KW-0479">Metal-binding</keyword>
<organism evidence="10 12">
    <name type="scientific">Methylovulum psychrotolerans</name>
    <dbReference type="NCBI Taxonomy" id="1704499"/>
    <lineage>
        <taxon>Bacteria</taxon>
        <taxon>Pseudomonadati</taxon>
        <taxon>Pseudomonadota</taxon>
        <taxon>Gammaproteobacteria</taxon>
        <taxon>Methylococcales</taxon>
        <taxon>Methylococcaceae</taxon>
        <taxon>Methylovulum</taxon>
    </lineage>
</organism>
<gene>
    <name evidence="11" type="ORF">AADEFJLK_02990</name>
    <name evidence="10" type="ORF">CEK71_15540</name>
</gene>
<evidence type="ECO:0000256" key="8">
    <source>
        <dbReference type="PIRSR" id="PIRSR018455-2"/>
    </source>
</evidence>
<dbReference type="Gene3D" id="3.30.1380.10">
    <property type="match status" value="1"/>
</dbReference>
<evidence type="ECO:0000313" key="12">
    <source>
        <dbReference type="Proteomes" id="UP000197019"/>
    </source>
</evidence>
<dbReference type="PIRSF" id="PIRSF018455">
    <property type="entry name" value="MepA"/>
    <property type="match status" value="1"/>
</dbReference>
<evidence type="ECO:0000256" key="7">
    <source>
        <dbReference type="ARBA" id="ARBA00023049"/>
    </source>
</evidence>
<keyword evidence="4" id="KW-0574">Periplasm</keyword>
<dbReference type="Proteomes" id="UP000197019">
    <property type="component" value="Chromosome"/>
</dbReference>
<dbReference type="SUPFAM" id="SSF55166">
    <property type="entry name" value="Hedgehog/DD-peptidase"/>
    <property type="match status" value="1"/>
</dbReference>
<keyword evidence="8" id="KW-1015">Disulfide bond</keyword>
<dbReference type="GO" id="GO:0004252">
    <property type="term" value="F:serine-type endopeptidase activity"/>
    <property type="evidence" value="ECO:0007669"/>
    <property type="project" value="InterPro"/>
</dbReference>
<dbReference type="GO" id="GO:0030288">
    <property type="term" value="C:outer membrane-bounded periplasmic space"/>
    <property type="evidence" value="ECO:0007669"/>
    <property type="project" value="InterPro"/>
</dbReference>
<keyword evidence="3 9" id="KW-0732">Signal</keyword>
<feature type="signal peptide" evidence="9">
    <location>
        <begin position="1"/>
        <end position="17"/>
    </location>
</feature>
<evidence type="ECO:0000256" key="6">
    <source>
        <dbReference type="ARBA" id="ARBA00022833"/>
    </source>
</evidence>
<keyword evidence="7" id="KW-0482">Metalloprotease</keyword>
<reference evidence="11 13" key="2">
    <citation type="submission" date="2017-11" db="EMBL/GenBank/DDBJ databases">
        <title>Draft Genome Sequence of Methylobacter psychrotolerans Sph1T, an Obligate Methanotroph from Low-Temperature Environments.</title>
        <authorList>
            <person name="Oshkin I.Y."/>
            <person name="Miroshnikov K."/>
            <person name="Belova S.E."/>
            <person name="Korzhenkov A."/>
            <person name="Toshchakov S.V."/>
            <person name="Dedysh S.N."/>
        </authorList>
    </citation>
    <scope>NUCLEOTIDE SEQUENCE [LARGE SCALE GENOMIC DNA]</scope>
    <source>
        <strain evidence="11 13">Sph1</strain>
    </source>
</reference>
<dbReference type="GO" id="GO:0008237">
    <property type="term" value="F:metallopeptidase activity"/>
    <property type="evidence" value="ECO:0007669"/>
    <property type="project" value="UniProtKB-KW"/>
</dbReference>
<dbReference type="EMBL" id="CP022129">
    <property type="protein sequence ID" value="ASF47362.1"/>
    <property type="molecule type" value="Genomic_DNA"/>
</dbReference>
<dbReference type="AlphaFoldDB" id="A0A1Z4C1E4"/>
<sequence length="276" mass="29929">MKLWGVAALLLSVQVQANSWSQVTQPAIIADTPQSIGTYTSGCLSGAAILPKEGLGYQVMRLSRNRFYGHPELTQFIEKLGQATAAQGLGALLVGDLGQVRGGPTLSGHRSHQTGLDVDIWFMLSQQAMQRSLTLSERESWSAPSVLAADGDSIDLRQWTGANAKVLELAATMPEVDRIFVNASVKRELCLRRVGNSPWLRKIRPWWKHDDHFHVRLKCPAGNAHCAAQEPLPAGDGCDASLAWWFSDEAKNPAKGGKPSPPPPPLPALCSRVLAQ</sequence>
<keyword evidence="1" id="KW-0645">Protease</keyword>
<accession>A0A1Z4C1E4</accession>
<keyword evidence="12" id="KW-1185">Reference proteome</keyword>
<dbReference type="EMBL" id="PGFZ01000007">
    <property type="protein sequence ID" value="POZ51032.1"/>
    <property type="molecule type" value="Genomic_DNA"/>
</dbReference>
<evidence type="ECO:0000256" key="2">
    <source>
        <dbReference type="ARBA" id="ARBA00022723"/>
    </source>
</evidence>
<keyword evidence="6" id="KW-0862">Zinc</keyword>
<name>A0A1Z4C1E4_9GAMM</name>
<dbReference type="KEGG" id="mpsy:CEK71_15540"/>
<feature type="disulfide bond" evidence="8">
    <location>
        <begin position="43"/>
        <end position="270"/>
    </location>
</feature>
<dbReference type="Proteomes" id="UP000237423">
    <property type="component" value="Unassembled WGS sequence"/>
</dbReference>
<dbReference type="GO" id="GO:0046872">
    <property type="term" value="F:metal ion binding"/>
    <property type="evidence" value="ECO:0007669"/>
    <property type="project" value="UniProtKB-KW"/>
</dbReference>
<protein>
    <submittedName>
        <fullName evidence="10">Penicillin-insensitive murein endopeptidase</fullName>
    </submittedName>
</protein>
<feature type="disulfide bond" evidence="8">
    <location>
        <begin position="190"/>
        <end position="238"/>
    </location>
</feature>
<dbReference type="Pfam" id="PF03411">
    <property type="entry name" value="Peptidase_M74"/>
    <property type="match status" value="1"/>
</dbReference>
<proteinExistence type="predicted"/>
<evidence type="ECO:0000256" key="1">
    <source>
        <dbReference type="ARBA" id="ARBA00022670"/>
    </source>
</evidence>
<dbReference type="NCBIfam" id="NF006947">
    <property type="entry name" value="PRK09429.1"/>
    <property type="match status" value="1"/>
</dbReference>
<evidence type="ECO:0000313" key="10">
    <source>
        <dbReference type="EMBL" id="ASF47362.1"/>
    </source>
</evidence>
<dbReference type="InterPro" id="IPR009045">
    <property type="entry name" value="Zn_M74/Hedgehog-like"/>
</dbReference>
<evidence type="ECO:0000256" key="3">
    <source>
        <dbReference type="ARBA" id="ARBA00022729"/>
    </source>
</evidence>
<evidence type="ECO:0000256" key="5">
    <source>
        <dbReference type="ARBA" id="ARBA00022801"/>
    </source>
</evidence>
<feature type="disulfide bond" evidence="8">
    <location>
        <begin position="219"/>
        <end position="226"/>
    </location>
</feature>
<evidence type="ECO:0000313" key="11">
    <source>
        <dbReference type="EMBL" id="POZ51032.1"/>
    </source>
</evidence>
<feature type="chain" id="PRO_5036030949" evidence="9">
    <location>
        <begin position="18"/>
        <end position="276"/>
    </location>
</feature>
<dbReference type="OrthoDB" id="1467367at2"/>
<evidence type="ECO:0000313" key="13">
    <source>
        <dbReference type="Proteomes" id="UP000237423"/>
    </source>
</evidence>
<dbReference type="RefSeq" id="WP_088620234.1">
    <property type="nucleotide sequence ID" value="NZ_CP022129.1"/>
</dbReference>
<reference evidence="10 12" key="1">
    <citation type="submission" date="2017-06" db="EMBL/GenBank/DDBJ databases">
        <title>Genome Sequencing of the methanotroph Methylovulum psychrotolerants str. HV10-M2 isolated from a high-altitude environment.</title>
        <authorList>
            <person name="Mateos-Rivera A."/>
        </authorList>
    </citation>
    <scope>NUCLEOTIDE SEQUENCE [LARGE SCALE GENOMIC DNA]</scope>
    <source>
        <strain evidence="10 12">HV10_M2</strain>
    </source>
</reference>